<keyword evidence="3" id="KW-1185">Reference proteome</keyword>
<name>A0A2V3W2V1_9BACI</name>
<dbReference type="AlphaFoldDB" id="A0A2V3W2V1"/>
<evidence type="ECO:0000313" key="3">
    <source>
        <dbReference type="Proteomes" id="UP000247978"/>
    </source>
</evidence>
<feature type="transmembrane region" description="Helical" evidence="1">
    <location>
        <begin position="43"/>
        <end position="64"/>
    </location>
</feature>
<feature type="transmembrane region" description="Helical" evidence="1">
    <location>
        <begin position="109"/>
        <end position="130"/>
    </location>
</feature>
<reference evidence="2 3" key="1">
    <citation type="submission" date="2018-05" db="EMBL/GenBank/DDBJ databases">
        <title>Genomic Encyclopedia of Type Strains, Phase IV (KMG-IV): sequencing the most valuable type-strain genomes for metagenomic binning, comparative biology and taxonomic classification.</title>
        <authorList>
            <person name="Goeker M."/>
        </authorList>
    </citation>
    <scope>NUCLEOTIDE SEQUENCE [LARGE SCALE GENOMIC DNA]</scope>
    <source>
        <strain evidence="2 3">DSM 28556</strain>
    </source>
</reference>
<dbReference type="RefSeq" id="WP_244916465.1">
    <property type="nucleotide sequence ID" value="NZ_JBHUHB010000001.1"/>
</dbReference>
<keyword evidence="1" id="KW-0812">Transmembrane</keyword>
<dbReference type="EMBL" id="QJJQ01000005">
    <property type="protein sequence ID" value="PXW87524.1"/>
    <property type="molecule type" value="Genomic_DNA"/>
</dbReference>
<sequence>MDKELKVILCILFVLLGFFVVMWLRFAAFIVSLDNSFAKQDILISPLYLGYLITFASTPIAYLLGMDKSKKNKYRVWGIAIMFPISLPLSYSIGITYSFIVRTPWGTLLMLYIFPLVFIVGVILLLVGIFKKEEIK</sequence>
<protein>
    <submittedName>
        <fullName evidence="2">Uncharacterized protein</fullName>
    </submittedName>
</protein>
<proteinExistence type="predicted"/>
<keyword evidence="1" id="KW-1133">Transmembrane helix</keyword>
<dbReference type="Proteomes" id="UP000247978">
    <property type="component" value="Unassembled WGS sequence"/>
</dbReference>
<evidence type="ECO:0000313" key="2">
    <source>
        <dbReference type="EMBL" id="PXW87524.1"/>
    </source>
</evidence>
<gene>
    <name evidence="2" type="ORF">DFR56_105168</name>
</gene>
<feature type="transmembrane region" description="Helical" evidence="1">
    <location>
        <begin position="7"/>
        <end position="31"/>
    </location>
</feature>
<organism evidence="2 3">
    <name type="scientific">Pseudogracilibacillus auburnensis</name>
    <dbReference type="NCBI Taxonomy" id="1494959"/>
    <lineage>
        <taxon>Bacteria</taxon>
        <taxon>Bacillati</taxon>
        <taxon>Bacillota</taxon>
        <taxon>Bacilli</taxon>
        <taxon>Bacillales</taxon>
        <taxon>Bacillaceae</taxon>
        <taxon>Pseudogracilibacillus</taxon>
    </lineage>
</organism>
<accession>A0A2V3W2V1</accession>
<evidence type="ECO:0000256" key="1">
    <source>
        <dbReference type="SAM" id="Phobius"/>
    </source>
</evidence>
<keyword evidence="1" id="KW-0472">Membrane</keyword>
<feature type="transmembrane region" description="Helical" evidence="1">
    <location>
        <begin position="76"/>
        <end position="97"/>
    </location>
</feature>
<comment type="caution">
    <text evidence="2">The sequence shown here is derived from an EMBL/GenBank/DDBJ whole genome shotgun (WGS) entry which is preliminary data.</text>
</comment>